<keyword evidence="5" id="KW-1185">Reference proteome</keyword>
<accession>A0A1J1GW99</accession>
<dbReference type="EMBL" id="CVMV01000045">
    <property type="protein sequence ID" value="CRG95581.1"/>
    <property type="molecule type" value="Genomic_DNA"/>
</dbReference>
<dbReference type="OrthoDB" id="390313at2759"/>
<feature type="transmembrane region" description="Helical" evidence="3">
    <location>
        <begin position="6"/>
        <end position="21"/>
    </location>
</feature>
<feature type="transmembrane region" description="Helical" evidence="3">
    <location>
        <begin position="105"/>
        <end position="124"/>
    </location>
</feature>
<sequence length="2455" mass="299282">MKYFAIFFIIFFFSTVLTILYKRSLKIQRKFVKNNCIIYLCLTIKYFTIKEIVIDIEYKKKILINLKDVKIKFSKWCFQLKIFKLFVNCSYDETKKTILKEKDTSCNYLLNFFLFLLNVIEIYIEEFDFSIKKIVPINDEKICQREINEISFKSTKDYNNKKNFNHISDVRSTKYSDMFFTFLFQIKLSNVFVNFRRKNFSLLLDLSKFSFFCNNCIVLDISSSNLYIFYNYFMKTINVKIHFILKTYVYLNKLFELCFLLTKSKFYLKKSKSNKLICVNFKELFHNINIYVQIWKIYIKEEKLRYFLCFFLEEISIEKNKVSSLAFTKIKNSYLLSIENKEYFISNICDALIFLKIKSFDEKKKSREINYKKNNIHSYQKENNSSIVIRRNRFRNIKDKLKGNSNNKNIKRHNDYLIYDDLRNIKLENKKKGLIDERKKLTNKKNKKIENDEDNMKKLRFKLYINFDKVYLNVYSIYPLIFLKYMKKLVDIFNVKKNKKENFYLYLLDNIHLKDNPFGEIENFNKIIYSCNYNINSYYKRKIFKMDLNDNKEIEEYENIRNLIRKRKLICRLFISKIFCKFYYKENNDIKFYNFLNKKYVKSFELVSSSLNIYSKKNLLLFFLQNIKVLYFSQRPFIHVNHLKITKLFKDFFFEIDNMFFYFSPTALLTIRVVKYILEFLDYINNSNLLQRYFGKNKHNERNFFLTFSAIKAETNKLKVFSNNIKIIILKKYMNFVLKNNIIFSKNLKISCYYIDISDIKKDSNYIFILLQNLSCYLCFDKYFVEFFVDIDKIINFFKFIIHKCKIKFHKDNELSSKCNKKDFHRTSRNKRFNLKFSNIEVVEIIKALKKKNEKKKYISDVNIYKNKIYKNYKIVSDEEIINEHLKFSILKHCIYCNSMKTEIKKHEKNCENNDNYKSKYELNYLLLYKKIYLDKNEYTSLCRKKNNLNSTSSLFETNNFLKYKKKYKDKHNIFTKNTFTFSECDLLTYRKEKKIYQKKKDSKNYVDYLELEDNKIKSDTKYNYRNKTINKNIPIKNYQIKNKYLNNLSLQYKYGNNNCYFNETRIINKIYYMNNNLIHTECMNNISTIYNSNKENHSFLKKITKTMYLNKKNKKKKKIAFIKLLLVLERIEISHEKDLNIIIRNYFFFFFKKFIEFKLTNLLFLFEYIKRKNDYSFFLLNYLIIHFYKYIIFCLFNESLNVIIKKKMQKKISNIKLSLNKTKIILTNQDNQNVARYIYDKLQYYKKYGNKIIKTNNNMISEHKKILHSIFYVLCKNFKIRIENTFLETHFFFEYICAFTLSYKSFFISLHKKKDISVNSLIHHFLLSYGFFTNMNDNLNLDLIYKENMYIFKKIFKKLKIKDNINSIIQCKKNKLNELLYINLINIKIITLLKSFINVEVDNLNNNSHKNSKYIIFYKNEYNKKIERKISGEQKEEEVGKEKEIKYNERTIFINAYVVGSAKNESLINCNILPYQILFFFNLIKNLNSFLNELYFKLENLLYNTNYNERDNILNKNFDNIIIKKNELKIKNNNKLNIKFKLNITNLHLKFYILRLYLKNILVNNYEINKINEEKRSNSYDHIIYFMFFENFLLSFEHVITNINKIKENFIFANDIRNFLPSIFLNIYKHILPEYCMVEENVFKILHIYNIDILIKKEKKKFFSFNNVKMYINDKIIEILKIFFSKINNTFIFNEHNLKYVRHNYTHSNIVKQSVFYINNFEINIYKIVEIKNRKKKSFNKKKKKKFFLEDIFINEKNEKKKIEEINYIRIGNNEENKNKISNYIFEKKMQFLKKKIKKKKEKIESVENNEKPLSNGKNNIFLYMKILKNLKSETCNPFYCYNKFFYHPFYFLFYQRAYNCSYAEKYYNACKNISLTFDSCEDQLLLFFYKIIIKNNNDIGEKKISIFFKNISSYYISSIHIFNINKYNKEEKSVTRDKFSFIIRRNKNSLRESEYSNELLLQNLYEKQKHKQKKEKKKKKNKKKRKHKNSEDSTGKKIKQFYGKNFEEDFNKSSYSKLDEKKYYSNEYYYKNNECEIVESNEIHNEFVNSNNRSRLGINKSFDEINEIKKKMKLFFCLPNKYDILSPFLYTKGFNIVIKNDNKCLSNLNKNITNIFLYFDFTIILFNKKVLDYFYYLSKKIIHFSLKKSEQIEKTNCKNVNKNVTLSSVHNYIYSIFVQNNFNSNININEFKNFYYFHFVMDKIIIEFIKRDYTNYIISLYHMYFLLKKKSKYILELNINDFSLEKIKNLKHSLIISSDKNDDSIIPNWILSFYEKLDIKKTSNFSFNQENDMNLCKNFLSLKLKFFKIFFSQNWNIIEKLNLSICNINLNIDKCTMNDLCLLKRFILRKQKEKKKRKKKKKKFSKYFYIHFLEISSILVKATIYGLHEMNFKLNINQFKEEKKLTYLKKLLKKYKKHVLKYVGSVLITRKFLDLIKKAKTNSQKLKNNIKEK</sequence>
<evidence type="ECO:0000256" key="3">
    <source>
        <dbReference type="SAM" id="Phobius"/>
    </source>
</evidence>
<keyword evidence="3" id="KW-0472">Membrane</keyword>
<dbReference type="GeneID" id="39731311"/>
<dbReference type="OMA" id="KMKLFFC"/>
<dbReference type="VEuPathDB" id="PlasmoDB:PGAL8A_00277800"/>
<gene>
    <name evidence="4" type="ORF">PGAL8A_00277800</name>
</gene>
<evidence type="ECO:0000313" key="4">
    <source>
        <dbReference type="EMBL" id="CRG95581.1"/>
    </source>
</evidence>
<dbReference type="RefSeq" id="XP_028528389.1">
    <property type="nucleotide sequence ID" value="XM_028671770.1"/>
</dbReference>
<comment type="caution">
    <text evidence="4">The sequence shown here is derived from an EMBL/GenBank/DDBJ whole genome shotgun (WGS) entry which is preliminary data.</text>
</comment>
<protein>
    <submittedName>
        <fullName evidence="4">Uncharacterized protein</fullName>
    </submittedName>
</protein>
<keyword evidence="3" id="KW-0812">Transmembrane</keyword>
<dbReference type="Proteomes" id="UP000220797">
    <property type="component" value="Unassembled WGS sequence"/>
</dbReference>
<evidence type="ECO:0000313" key="5">
    <source>
        <dbReference type="Proteomes" id="UP000220797"/>
    </source>
</evidence>
<keyword evidence="3" id="KW-1133">Transmembrane helix</keyword>
<keyword evidence="1" id="KW-0175">Coiled coil</keyword>
<feature type="region of interest" description="Disordered" evidence="2">
    <location>
        <begin position="1969"/>
        <end position="1996"/>
    </location>
</feature>
<feature type="compositionally biased region" description="Basic residues" evidence="2">
    <location>
        <begin position="1970"/>
        <end position="1990"/>
    </location>
</feature>
<name>A0A1J1GW99_PLAGA</name>
<proteinExistence type="predicted"/>
<evidence type="ECO:0000256" key="1">
    <source>
        <dbReference type="SAM" id="Coils"/>
    </source>
</evidence>
<organism evidence="4 5">
    <name type="scientific">Plasmodium gallinaceum</name>
    <dbReference type="NCBI Taxonomy" id="5849"/>
    <lineage>
        <taxon>Eukaryota</taxon>
        <taxon>Sar</taxon>
        <taxon>Alveolata</taxon>
        <taxon>Apicomplexa</taxon>
        <taxon>Aconoidasida</taxon>
        <taxon>Haemosporida</taxon>
        <taxon>Plasmodiidae</taxon>
        <taxon>Plasmodium</taxon>
        <taxon>Plasmodium (Haemamoeba)</taxon>
    </lineage>
</organism>
<reference evidence="4" key="1">
    <citation type="submission" date="2015-04" db="EMBL/GenBank/DDBJ databases">
        <authorList>
            <consortium name="Pathogen Informatics"/>
        </authorList>
    </citation>
    <scope>NUCLEOTIDE SEQUENCE [LARGE SCALE GENOMIC DNA]</scope>
    <source>
        <strain evidence="4">8A</strain>
    </source>
</reference>
<evidence type="ECO:0000256" key="2">
    <source>
        <dbReference type="SAM" id="MobiDB-lite"/>
    </source>
</evidence>
<feature type="coiled-coil region" evidence="1">
    <location>
        <begin position="424"/>
        <end position="451"/>
    </location>
</feature>